<dbReference type="Proteomes" id="UP001190700">
    <property type="component" value="Unassembled WGS sequence"/>
</dbReference>
<dbReference type="AlphaFoldDB" id="A0AAE0G5B4"/>
<feature type="non-terminal residue" evidence="2">
    <location>
        <position position="248"/>
    </location>
</feature>
<dbReference type="InterPro" id="IPR036928">
    <property type="entry name" value="AS_sf"/>
</dbReference>
<sequence>MRGIGRGFGCLVGSSSGAASSVAQELCDFGLGSDTGGSVRIPSSYCGLYGIRPTHGRVDIVGARPLAPSFDTVGWMARDIGVLQAVGEVLLEGKSHETPITRWMVGTDAFALADPAVSKAIYAALSGQDSSRFQAVCEAIGGEPTEVTVAPPDGSVAGGDLATWWQHFRVLQASEVWACHGQWVEEVEPAFGPGIRERFQMAKEITADEVVSAAAARDEIVKHLDTLLCGGVLMVPTAPGPGTAPTEP</sequence>
<accession>A0AAE0G5B4</accession>
<organism evidence="2 3">
    <name type="scientific">Cymbomonas tetramitiformis</name>
    <dbReference type="NCBI Taxonomy" id="36881"/>
    <lineage>
        <taxon>Eukaryota</taxon>
        <taxon>Viridiplantae</taxon>
        <taxon>Chlorophyta</taxon>
        <taxon>Pyramimonadophyceae</taxon>
        <taxon>Pyramimonadales</taxon>
        <taxon>Pyramimonadaceae</taxon>
        <taxon>Cymbomonas</taxon>
    </lineage>
</organism>
<dbReference type="PANTHER" id="PTHR46310:SF7">
    <property type="entry name" value="AMIDASE 1"/>
    <property type="match status" value="1"/>
</dbReference>
<dbReference type="EMBL" id="LGRX02009534">
    <property type="protein sequence ID" value="KAK3271617.1"/>
    <property type="molecule type" value="Genomic_DNA"/>
</dbReference>
<proteinExistence type="predicted"/>
<comment type="caution">
    <text evidence="2">The sequence shown here is derived from an EMBL/GenBank/DDBJ whole genome shotgun (WGS) entry which is preliminary data.</text>
</comment>
<dbReference type="SUPFAM" id="SSF75304">
    <property type="entry name" value="Amidase signature (AS) enzymes"/>
    <property type="match status" value="1"/>
</dbReference>
<gene>
    <name evidence="2" type="ORF">CYMTET_20041</name>
</gene>
<dbReference type="Pfam" id="PF01425">
    <property type="entry name" value="Amidase"/>
    <property type="match status" value="1"/>
</dbReference>
<evidence type="ECO:0000259" key="1">
    <source>
        <dbReference type="Pfam" id="PF01425"/>
    </source>
</evidence>
<dbReference type="Gene3D" id="3.90.1300.10">
    <property type="entry name" value="Amidase signature (AS) domain"/>
    <property type="match status" value="1"/>
</dbReference>
<dbReference type="PANTHER" id="PTHR46310">
    <property type="entry name" value="AMIDASE 1"/>
    <property type="match status" value="1"/>
</dbReference>
<evidence type="ECO:0000313" key="3">
    <source>
        <dbReference type="Proteomes" id="UP001190700"/>
    </source>
</evidence>
<protein>
    <submittedName>
        <fullName evidence="2">Amidase 1</fullName>
    </submittedName>
</protein>
<feature type="domain" description="Amidase" evidence="1">
    <location>
        <begin position="13"/>
        <end position="92"/>
    </location>
</feature>
<dbReference type="InterPro" id="IPR023631">
    <property type="entry name" value="Amidase_dom"/>
</dbReference>
<keyword evidence="3" id="KW-1185">Reference proteome</keyword>
<name>A0AAE0G5B4_9CHLO</name>
<reference evidence="2 3" key="1">
    <citation type="journal article" date="2015" name="Genome Biol. Evol.">
        <title>Comparative Genomics of a Bacterivorous Green Alga Reveals Evolutionary Causalities and Consequences of Phago-Mixotrophic Mode of Nutrition.</title>
        <authorList>
            <person name="Burns J.A."/>
            <person name="Paasch A."/>
            <person name="Narechania A."/>
            <person name="Kim E."/>
        </authorList>
    </citation>
    <scope>NUCLEOTIDE SEQUENCE [LARGE SCALE GENOMIC DNA]</scope>
    <source>
        <strain evidence="2 3">PLY_AMNH</strain>
    </source>
</reference>
<evidence type="ECO:0000313" key="2">
    <source>
        <dbReference type="EMBL" id="KAK3271617.1"/>
    </source>
</evidence>